<dbReference type="SUPFAM" id="SSF52540">
    <property type="entry name" value="P-loop containing nucleoside triphosphate hydrolases"/>
    <property type="match status" value="1"/>
</dbReference>
<dbReference type="FunFam" id="3.40.50.300:FF:000854">
    <property type="entry name" value="Multidrug ABC transporter ATP-binding protein"/>
    <property type="match status" value="1"/>
</dbReference>
<feature type="domain" description="ABC transporter" evidence="9">
    <location>
        <begin position="1"/>
        <end position="217"/>
    </location>
</feature>
<dbReference type="PANTHER" id="PTHR24221:SF276">
    <property type="entry name" value="ABC TRANSPORTER, ATP-BINDING_PERMEASE PROTEIN"/>
    <property type="match status" value="1"/>
</dbReference>
<dbReference type="Proteomes" id="UP000824111">
    <property type="component" value="Unassembled WGS sequence"/>
</dbReference>
<keyword evidence="3" id="KW-1003">Cell membrane</keyword>
<dbReference type="PROSITE" id="PS50893">
    <property type="entry name" value="ABC_TRANSPORTER_2"/>
    <property type="match status" value="1"/>
</dbReference>
<dbReference type="Pfam" id="PF00005">
    <property type="entry name" value="ABC_tran"/>
    <property type="match status" value="1"/>
</dbReference>
<dbReference type="InterPro" id="IPR039421">
    <property type="entry name" value="Type_1_exporter"/>
</dbReference>
<dbReference type="PANTHER" id="PTHR24221">
    <property type="entry name" value="ATP-BINDING CASSETTE SUB-FAMILY B"/>
    <property type="match status" value="1"/>
</dbReference>
<keyword evidence="4" id="KW-0812">Transmembrane</keyword>
<keyword evidence="7" id="KW-1133">Transmembrane helix</keyword>
<evidence type="ECO:0000256" key="6">
    <source>
        <dbReference type="ARBA" id="ARBA00022840"/>
    </source>
</evidence>
<protein>
    <submittedName>
        <fullName evidence="10">ABC transporter ATP-binding protein</fullName>
    </submittedName>
</protein>
<dbReference type="SMART" id="SM00382">
    <property type="entry name" value="AAA"/>
    <property type="match status" value="1"/>
</dbReference>
<gene>
    <name evidence="10" type="ORF">IAB04_05590</name>
</gene>
<evidence type="ECO:0000256" key="3">
    <source>
        <dbReference type="ARBA" id="ARBA00022475"/>
    </source>
</evidence>
<keyword evidence="5" id="KW-0547">Nucleotide-binding</keyword>
<evidence type="ECO:0000259" key="9">
    <source>
        <dbReference type="PROSITE" id="PS50893"/>
    </source>
</evidence>
<proteinExistence type="predicted"/>
<dbReference type="Gene3D" id="3.40.50.300">
    <property type="entry name" value="P-loop containing nucleotide triphosphate hydrolases"/>
    <property type="match status" value="1"/>
</dbReference>
<evidence type="ECO:0000256" key="1">
    <source>
        <dbReference type="ARBA" id="ARBA00004651"/>
    </source>
</evidence>
<keyword evidence="8" id="KW-0472">Membrane</keyword>
<keyword evidence="6 10" id="KW-0067">ATP-binding</keyword>
<evidence type="ECO:0000256" key="8">
    <source>
        <dbReference type="ARBA" id="ARBA00023136"/>
    </source>
</evidence>
<dbReference type="InterPro" id="IPR003439">
    <property type="entry name" value="ABC_transporter-like_ATP-bd"/>
</dbReference>
<comment type="caution">
    <text evidence="10">The sequence shown here is derived from an EMBL/GenBank/DDBJ whole genome shotgun (WGS) entry which is preliminary data.</text>
</comment>
<dbReference type="InterPro" id="IPR017871">
    <property type="entry name" value="ABC_transporter-like_CS"/>
</dbReference>
<name>A0A9D1S6Y7_9FIRM</name>
<dbReference type="GO" id="GO:0005524">
    <property type="term" value="F:ATP binding"/>
    <property type="evidence" value="ECO:0007669"/>
    <property type="project" value="UniProtKB-KW"/>
</dbReference>
<dbReference type="PROSITE" id="PS00211">
    <property type="entry name" value="ABC_TRANSPORTER_1"/>
    <property type="match status" value="1"/>
</dbReference>
<organism evidence="10 11">
    <name type="scientific">Candidatus Avimonoglobus intestinipullorum</name>
    <dbReference type="NCBI Taxonomy" id="2840699"/>
    <lineage>
        <taxon>Bacteria</taxon>
        <taxon>Bacillati</taxon>
        <taxon>Bacillota</taxon>
        <taxon>Clostridia</taxon>
        <taxon>Eubacteriales</taxon>
        <taxon>Candidatus Avimonoglobus</taxon>
    </lineage>
</organism>
<evidence type="ECO:0000256" key="2">
    <source>
        <dbReference type="ARBA" id="ARBA00022448"/>
    </source>
</evidence>
<evidence type="ECO:0000256" key="4">
    <source>
        <dbReference type="ARBA" id="ARBA00022692"/>
    </source>
</evidence>
<dbReference type="InterPro" id="IPR003593">
    <property type="entry name" value="AAA+_ATPase"/>
</dbReference>
<comment type="subcellular location">
    <subcellularLocation>
        <location evidence="1">Cell membrane</location>
        <topology evidence="1">Multi-pass membrane protein</topology>
    </subcellularLocation>
</comment>
<evidence type="ECO:0000313" key="11">
    <source>
        <dbReference type="Proteomes" id="UP000824111"/>
    </source>
</evidence>
<evidence type="ECO:0000256" key="5">
    <source>
        <dbReference type="ARBA" id="ARBA00022741"/>
    </source>
</evidence>
<reference evidence="10" key="1">
    <citation type="submission" date="2020-10" db="EMBL/GenBank/DDBJ databases">
        <authorList>
            <person name="Gilroy R."/>
        </authorList>
    </citation>
    <scope>NUCLEOTIDE SEQUENCE</scope>
    <source>
        <strain evidence="10">ChiSjej4B22-9803</strain>
    </source>
</reference>
<dbReference type="GO" id="GO:0016887">
    <property type="term" value="F:ATP hydrolysis activity"/>
    <property type="evidence" value="ECO:0007669"/>
    <property type="project" value="InterPro"/>
</dbReference>
<evidence type="ECO:0000313" key="10">
    <source>
        <dbReference type="EMBL" id="HIU48817.1"/>
    </source>
</evidence>
<keyword evidence="2" id="KW-0813">Transport</keyword>
<sequence length="225" mass="24304">TDVSFRLKRGETLGVIGATGCGKSTLINLLMRLYDADKGKILINGRPVESIDPAELHEMFGVVFQNDILFADTIANNIDFGRGLSREQLEQAIEDAQAAEFIHALPDGLEHMLTAKGTNVSGGQKQRILLARALAGSPEILILDDSSSALDYKTDANLRRAINRRCADTTTVIIAQRVSSIKHADHILVLEDGCVIGSGTHEELMETCAVYREIGKTQMGGGEVA</sequence>
<feature type="non-terminal residue" evidence="10">
    <location>
        <position position="1"/>
    </location>
</feature>
<dbReference type="GO" id="GO:0042626">
    <property type="term" value="F:ATPase-coupled transmembrane transporter activity"/>
    <property type="evidence" value="ECO:0007669"/>
    <property type="project" value="TreeGrafter"/>
</dbReference>
<dbReference type="InterPro" id="IPR027417">
    <property type="entry name" value="P-loop_NTPase"/>
</dbReference>
<dbReference type="EMBL" id="DVND01000145">
    <property type="protein sequence ID" value="HIU48817.1"/>
    <property type="molecule type" value="Genomic_DNA"/>
</dbReference>
<dbReference type="GO" id="GO:0005886">
    <property type="term" value="C:plasma membrane"/>
    <property type="evidence" value="ECO:0007669"/>
    <property type="project" value="UniProtKB-SubCell"/>
</dbReference>
<evidence type="ECO:0000256" key="7">
    <source>
        <dbReference type="ARBA" id="ARBA00022989"/>
    </source>
</evidence>
<accession>A0A9D1S6Y7</accession>
<dbReference type="AlphaFoldDB" id="A0A9D1S6Y7"/>
<reference evidence="10" key="2">
    <citation type="journal article" date="2021" name="PeerJ">
        <title>Extensive microbial diversity within the chicken gut microbiome revealed by metagenomics and culture.</title>
        <authorList>
            <person name="Gilroy R."/>
            <person name="Ravi A."/>
            <person name="Getino M."/>
            <person name="Pursley I."/>
            <person name="Horton D.L."/>
            <person name="Alikhan N.F."/>
            <person name="Baker D."/>
            <person name="Gharbi K."/>
            <person name="Hall N."/>
            <person name="Watson M."/>
            <person name="Adriaenssens E.M."/>
            <person name="Foster-Nyarko E."/>
            <person name="Jarju S."/>
            <person name="Secka A."/>
            <person name="Antonio M."/>
            <person name="Oren A."/>
            <person name="Chaudhuri R.R."/>
            <person name="La Ragione R."/>
            <person name="Hildebrand F."/>
            <person name="Pallen M.J."/>
        </authorList>
    </citation>
    <scope>NUCLEOTIDE SEQUENCE</scope>
    <source>
        <strain evidence="10">ChiSjej4B22-9803</strain>
    </source>
</reference>